<organism evidence="3 4">
    <name type="scientific">Lates japonicus</name>
    <name type="common">Japanese lates</name>
    <dbReference type="NCBI Taxonomy" id="270547"/>
    <lineage>
        <taxon>Eukaryota</taxon>
        <taxon>Metazoa</taxon>
        <taxon>Chordata</taxon>
        <taxon>Craniata</taxon>
        <taxon>Vertebrata</taxon>
        <taxon>Euteleostomi</taxon>
        <taxon>Actinopterygii</taxon>
        <taxon>Neopterygii</taxon>
        <taxon>Teleostei</taxon>
        <taxon>Neoteleostei</taxon>
        <taxon>Acanthomorphata</taxon>
        <taxon>Carangaria</taxon>
        <taxon>Carangaria incertae sedis</taxon>
        <taxon>Centropomidae</taxon>
        <taxon>Lates</taxon>
    </lineage>
</organism>
<comment type="caution">
    <text evidence="3">The sequence shown here is derived from an EMBL/GenBank/DDBJ whole genome shotgun (WGS) entry which is preliminary data.</text>
</comment>
<feature type="compositionally biased region" description="Low complexity" evidence="1">
    <location>
        <begin position="62"/>
        <end position="72"/>
    </location>
</feature>
<dbReference type="PANTHER" id="PTHR31626">
    <property type="entry name" value="SUSHI DOMAIN-CONTAINING PROTEIN"/>
    <property type="match status" value="1"/>
</dbReference>
<evidence type="ECO:0000256" key="1">
    <source>
        <dbReference type="SAM" id="MobiDB-lite"/>
    </source>
</evidence>
<dbReference type="InterPro" id="IPR049175">
    <property type="entry name" value="FAM171_C"/>
</dbReference>
<feature type="region of interest" description="Disordered" evidence="1">
    <location>
        <begin position="58"/>
        <end position="112"/>
    </location>
</feature>
<feature type="compositionally biased region" description="Basic and acidic residues" evidence="1">
    <location>
        <begin position="90"/>
        <end position="104"/>
    </location>
</feature>
<dbReference type="EMBL" id="BRZM01000039">
    <property type="protein sequence ID" value="GLD60004.1"/>
    <property type="molecule type" value="Genomic_DNA"/>
</dbReference>
<accession>A0AAD3MVG9</accession>
<feature type="domain" description="FAM171 C-terminal" evidence="2">
    <location>
        <begin position="51"/>
        <end position="109"/>
    </location>
</feature>
<dbReference type="Proteomes" id="UP001279410">
    <property type="component" value="Unassembled WGS sequence"/>
</dbReference>
<sequence>MMSVRSSDDENLQSRRMLVLRTVGNGYFERFQANQFECDRRRGWAVKLNSDEDKCLRRNVRSRVNSSRSSNSENRRDSMTSPEDDPDDKDENKKSPWQKIEDRPLMVFHPRK</sequence>
<reference evidence="3" key="1">
    <citation type="submission" date="2022-08" db="EMBL/GenBank/DDBJ databases">
        <title>Genome sequencing of akame (Lates japonicus).</title>
        <authorList>
            <person name="Hashiguchi Y."/>
            <person name="Takahashi H."/>
        </authorList>
    </citation>
    <scope>NUCLEOTIDE SEQUENCE</scope>
    <source>
        <strain evidence="3">Kochi</strain>
    </source>
</reference>
<evidence type="ECO:0000259" key="2">
    <source>
        <dbReference type="Pfam" id="PF20771"/>
    </source>
</evidence>
<protein>
    <submittedName>
        <fullName evidence="3">Protein FAM171A2 isoform X1</fullName>
    </submittedName>
</protein>
<evidence type="ECO:0000313" key="3">
    <source>
        <dbReference type="EMBL" id="GLD60004.1"/>
    </source>
</evidence>
<dbReference type="PANTHER" id="PTHR31626:SF3">
    <property type="entry name" value="PROTEIN FAM171A2"/>
    <property type="match status" value="1"/>
</dbReference>
<keyword evidence="4" id="KW-1185">Reference proteome</keyword>
<dbReference type="Pfam" id="PF20771">
    <property type="entry name" value="FAM171A1-2-B_C"/>
    <property type="match status" value="1"/>
</dbReference>
<name>A0AAD3MVG9_LATJO</name>
<proteinExistence type="predicted"/>
<evidence type="ECO:0000313" key="4">
    <source>
        <dbReference type="Proteomes" id="UP001279410"/>
    </source>
</evidence>
<dbReference type="AlphaFoldDB" id="A0AAD3MVG9"/>
<gene>
    <name evidence="3" type="ORF">AKAME5_001195000</name>
</gene>
<dbReference type="InterPro" id="IPR018890">
    <property type="entry name" value="FAM171"/>
</dbReference>